<evidence type="ECO:0000313" key="7">
    <source>
        <dbReference type="EMBL" id="KAJ8909331.1"/>
    </source>
</evidence>
<dbReference type="InterPro" id="IPR006612">
    <property type="entry name" value="THAP_Znf"/>
</dbReference>
<evidence type="ECO:0000256" key="5">
    <source>
        <dbReference type="PROSITE-ProRule" id="PRU00309"/>
    </source>
</evidence>
<keyword evidence="1" id="KW-0479">Metal-binding</keyword>
<dbReference type="Proteomes" id="UP001159042">
    <property type="component" value="Unassembled WGS sequence"/>
</dbReference>
<proteinExistence type="predicted"/>
<reference evidence="7 8" key="1">
    <citation type="journal article" date="2023" name="Insect Mol. Biol.">
        <title>Genome sequencing provides insights into the evolution of gene families encoding plant cell wall-degrading enzymes in longhorned beetles.</title>
        <authorList>
            <person name="Shin N.R."/>
            <person name="Okamura Y."/>
            <person name="Kirsch R."/>
            <person name="Pauchet Y."/>
        </authorList>
    </citation>
    <scope>NUCLEOTIDE SEQUENCE [LARGE SCALE GENOMIC DNA]</scope>
    <source>
        <strain evidence="7">EAD_L_NR</strain>
    </source>
</reference>
<keyword evidence="3" id="KW-0862">Zinc</keyword>
<protein>
    <recommendedName>
        <fullName evidence="6">THAP-type domain-containing protein</fullName>
    </recommendedName>
</protein>
<dbReference type="GO" id="GO:0008270">
    <property type="term" value="F:zinc ion binding"/>
    <property type="evidence" value="ECO:0007669"/>
    <property type="project" value="UniProtKB-KW"/>
</dbReference>
<dbReference type="PROSITE" id="PS50950">
    <property type="entry name" value="ZF_THAP"/>
    <property type="match status" value="1"/>
</dbReference>
<dbReference type="SMART" id="SM00692">
    <property type="entry name" value="DM3"/>
    <property type="match status" value="1"/>
</dbReference>
<dbReference type="SUPFAM" id="SSF57716">
    <property type="entry name" value="Glucocorticoid receptor-like (DNA-binding domain)"/>
    <property type="match status" value="1"/>
</dbReference>
<dbReference type="EMBL" id="JANEYG010000634">
    <property type="protein sequence ID" value="KAJ8909331.1"/>
    <property type="molecule type" value="Genomic_DNA"/>
</dbReference>
<dbReference type="SMART" id="SM00980">
    <property type="entry name" value="THAP"/>
    <property type="match status" value="1"/>
</dbReference>
<dbReference type="GO" id="GO:0043565">
    <property type="term" value="F:sequence-specific DNA binding"/>
    <property type="evidence" value="ECO:0007669"/>
    <property type="project" value="InterPro"/>
</dbReference>
<dbReference type="InterPro" id="IPR026516">
    <property type="entry name" value="THAP1/10"/>
</dbReference>
<keyword evidence="8" id="KW-1185">Reference proteome</keyword>
<sequence length="115" mass="13288">MNKLRGGVVCAAKNCQNKTYNCKLSFFHFPKDPTRAEIWLTACGREDLREKVTLSSYRLCAAHFEDKMYLNDLKTRLLPKAVPTIFKCMEGSSQKTSDNYEHNYFRLSNVANLQN</sequence>
<comment type="caution">
    <text evidence="7">The sequence shown here is derived from an EMBL/GenBank/DDBJ whole genome shotgun (WGS) entry which is preliminary data.</text>
</comment>
<dbReference type="PANTHER" id="PTHR46600">
    <property type="entry name" value="THAP DOMAIN-CONTAINING"/>
    <property type="match status" value="1"/>
</dbReference>
<organism evidence="7 8">
    <name type="scientific">Exocentrus adspersus</name>
    <dbReference type="NCBI Taxonomy" id="1586481"/>
    <lineage>
        <taxon>Eukaryota</taxon>
        <taxon>Metazoa</taxon>
        <taxon>Ecdysozoa</taxon>
        <taxon>Arthropoda</taxon>
        <taxon>Hexapoda</taxon>
        <taxon>Insecta</taxon>
        <taxon>Pterygota</taxon>
        <taxon>Neoptera</taxon>
        <taxon>Endopterygota</taxon>
        <taxon>Coleoptera</taxon>
        <taxon>Polyphaga</taxon>
        <taxon>Cucujiformia</taxon>
        <taxon>Chrysomeloidea</taxon>
        <taxon>Cerambycidae</taxon>
        <taxon>Lamiinae</taxon>
        <taxon>Acanthocinini</taxon>
        <taxon>Exocentrus</taxon>
    </lineage>
</organism>
<dbReference type="PANTHER" id="PTHR46600:SF11">
    <property type="entry name" value="THAP DOMAIN-CONTAINING PROTEIN 10"/>
    <property type="match status" value="1"/>
</dbReference>
<feature type="domain" description="THAP-type" evidence="6">
    <location>
        <begin position="1"/>
        <end position="86"/>
    </location>
</feature>
<dbReference type="AlphaFoldDB" id="A0AAV8V577"/>
<name>A0AAV8V577_9CUCU</name>
<feature type="non-terminal residue" evidence="7">
    <location>
        <position position="115"/>
    </location>
</feature>
<evidence type="ECO:0000256" key="2">
    <source>
        <dbReference type="ARBA" id="ARBA00022771"/>
    </source>
</evidence>
<dbReference type="Gene3D" id="6.20.210.20">
    <property type="entry name" value="THAP domain"/>
    <property type="match status" value="1"/>
</dbReference>
<evidence type="ECO:0000259" key="6">
    <source>
        <dbReference type="PROSITE" id="PS50950"/>
    </source>
</evidence>
<keyword evidence="2 5" id="KW-0863">Zinc-finger</keyword>
<gene>
    <name evidence="7" type="ORF">NQ315_013549</name>
</gene>
<dbReference type="InterPro" id="IPR038441">
    <property type="entry name" value="THAP_Znf_sf"/>
</dbReference>
<evidence type="ECO:0000256" key="3">
    <source>
        <dbReference type="ARBA" id="ARBA00022833"/>
    </source>
</evidence>
<dbReference type="Pfam" id="PF05485">
    <property type="entry name" value="THAP"/>
    <property type="match status" value="1"/>
</dbReference>
<accession>A0AAV8V577</accession>
<evidence type="ECO:0000313" key="8">
    <source>
        <dbReference type="Proteomes" id="UP001159042"/>
    </source>
</evidence>
<keyword evidence="4 5" id="KW-0238">DNA-binding</keyword>
<evidence type="ECO:0000256" key="1">
    <source>
        <dbReference type="ARBA" id="ARBA00022723"/>
    </source>
</evidence>
<evidence type="ECO:0000256" key="4">
    <source>
        <dbReference type="ARBA" id="ARBA00023125"/>
    </source>
</evidence>